<sequence length="33" mass="3814">MLLYTFSIISRRTKHNTFLLKKLTGLTYPSTAP</sequence>
<dbReference type="AlphaFoldDB" id="Q3Z744"/>
<dbReference type="InParanoid" id="Q3Z744"/>
<dbReference type="KEGG" id="det:DET1243"/>
<name>Q3Z744_DEHM1</name>
<dbReference type="Proteomes" id="UP000008289">
    <property type="component" value="Chromosome"/>
</dbReference>
<organism evidence="1 2">
    <name type="scientific">Dehalococcoides mccartyi (strain ATCC BAA-2266 / KCTC 15142 / 195)</name>
    <name type="common">Dehalococcoides ethenogenes (strain 195)</name>
    <dbReference type="NCBI Taxonomy" id="243164"/>
    <lineage>
        <taxon>Bacteria</taxon>
        <taxon>Bacillati</taxon>
        <taxon>Chloroflexota</taxon>
        <taxon>Dehalococcoidia</taxon>
        <taxon>Dehalococcoidales</taxon>
        <taxon>Dehalococcoidaceae</taxon>
        <taxon>Dehalococcoides</taxon>
    </lineage>
</organism>
<evidence type="ECO:0000313" key="2">
    <source>
        <dbReference type="Proteomes" id="UP000008289"/>
    </source>
</evidence>
<gene>
    <name evidence="1" type="ordered locus">DET1243</name>
</gene>
<keyword evidence="2" id="KW-1185">Reference proteome</keyword>
<reference evidence="1 2" key="1">
    <citation type="journal article" date="2005" name="Science">
        <title>Genome sequence of the PCE-dechlorinating bacterium Dehalococcoides ethenogenes.</title>
        <authorList>
            <person name="Seshadri R."/>
            <person name="Adrian L."/>
            <person name="Fouts D.E."/>
            <person name="Eisen J.A."/>
            <person name="Phillippy A.M."/>
            <person name="Methe B.A."/>
            <person name="Ward N.L."/>
            <person name="Nelson W.C."/>
            <person name="Deboy R.T."/>
            <person name="Khouri H.M."/>
            <person name="Kolonay J.F."/>
            <person name="Dodson R.J."/>
            <person name="Daugherty S.C."/>
            <person name="Brinkac L.M."/>
            <person name="Sullivan S.A."/>
            <person name="Madupu R."/>
            <person name="Nelson K.E."/>
            <person name="Kang K.H."/>
            <person name="Impraim M."/>
            <person name="Tran K."/>
            <person name="Robinson J.M."/>
            <person name="Forberger H.A."/>
            <person name="Fraser C.M."/>
            <person name="Zinder S.H."/>
            <person name="Heidelberg J.F."/>
        </authorList>
    </citation>
    <scope>NUCLEOTIDE SEQUENCE [LARGE SCALE GENOMIC DNA]</scope>
    <source>
        <strain evidence="2">ATCC BAA-2266 / KCTC 15142 / 195</strain>
    </source>
</reference>
<dbReference type="EMBL" id="CP000027">
    <property type="protein sequence ID" value="AAW39505.1"/>
    <property type="molecule type" value="Genomic_DNA"/>
</dbReference>
<evidence type="ECO:0000313" key="1">
    <source>
        <dbReference type="EMBL" id="AAW39505.1"/>
    </source>
</evidence>
<protein>
    <submittedName>
        <fullName evidence="1">Uncharacterized protein</fullName>
    </submittedName>
</protein>
<accession>Q3Z744</accession>
<dbReference type="HOGENOM" id="CLU_3381497_0_0_0"/>
<proteinExistence type="predicted"/>